<dbReference type="Gene3D" id="2.40.50.1020">
    <property type="entry name" value="LytTr DNA-binding domain"/>
    <property type="match status" value="1"/>
</dbReference>
<dbReference type="SMART" id="SM00448">
    <property type="entry name" value="REC"/>
    <property type="match status" value="1"/>
</dbReference>
<dbReference type="RefSeq" id="WP_046442731.1">
    <property type="nucleotide sequence ID" value="NZ_LAYJ01000068.1"/>
</dbReference>
<dbReference type="PANTHER" id="PTHR37299">
    <property type="entry name" value="TRANSCRIPTIONAL REGULATOR-RELATED"/>
    <property type="match status" value="1"/>
</dbReference>
<evidence type="ECO:0000259" key="5">
    <source>
        <dbReference type="PROSITE" id="PS50930"/>
    </source>
</evidence>
<feature type="modified residue" description="4-aspartylphosphate" evidence="3">
    <location>
        <position position="60"/>
    </location>
</feature>
<dbReference type="Gene3D" id="3.40.50.2300">
    <property type="match status" value="1"/>
</dbReference>
<dbReference type="SMART" id="SM00850">
    <property type="entry name" value="LytTR"/>
    <property type="match status" value="1"/>
</dbReference>
<dbReference type="PROSITE" id="PS50110">
    <property type="entry name" value="RESPONSE_REGULATORY"/>
    <property type="match status" value="1"/>
</dbReference>
<dbReference type="InterPro" id="IPR011006">
    <property type="entry name" value="CheY-like_superfamily"/>
</dbReference>
<evidence type="ECO:0000259" key="4">
    <source>
        <dbReference type="PROSITE" id="PS50110"/>
    </source>
</evidence>
<dbReference type="STRING" id="270498.CHK_0792"/>
<dbReference type="InterPro" id="IPR001789">
    <property type="entry name" value="Sig_transdc_resp-reg_receiver"/>
</dbReference>
<evidence type="ECO:0000256" key="2">
    <source>
        <dbReference type="ARBA" id="ARBA00024867"/>
    </source>
</evidence>
<dbReference type="PANTHER" id="PTHR37299:SF1">
    <property type="entry name" value="STAGE 0 SPORULATION PROTEIN A HOMOLOG"/>
    <property type="match status" value="1"/>
</dbReference>
<name>A0A0M2NKZ1_9FIRM</name>
<proteinExistence type="predicted"/>
<sequence>MKIKIAIIEDEQAFVDSLGRLLRQWSETYKYLIDIKSYATGEAFLLAWEASEIFDVIFVDIMLPNSVNGIDLAKYIREKNPQVPIIFATSVRENIGDGYRVSAMQYLVKPAMYSDIEECMNKISVDLSRKKSSIYCFRKSKNSISRIQYHDILYFSSSLQYTEIHTIYGVEKQLERLKNIETSLPDEFIRCHRSIIVNIEAVHSISPVSITLPDFTTIPISKTYFNAVKNKYLAYFG</sequence>
<dbReference type="CDD" id="cd00156">
    <property type="entry name" value="REC"/>
    <property type="match status" value="1"/>
</dbReference>
<feature type="domain" description="HTH LytTR-type" evidence="5">
    <location>
        <begin position="139"/>
        <end position="234"/>
    </location>
</feature>
<evidence type="ECO:0000256" key="3">
    <source>
        <dbReference type="PROSITE-ProRule" id="PRU00169"/>
    </source>
</evidence>
<dbReference type="EMBL" id="LAYJ01000068">
    <property type="protein sequence ID" value="KKI51626.1"/>
    <property type="molecule type" value="Genomic_DNA"/>
</dbReference>
<dbReference type="GO" id="GO:0000156">
    <property type="term" value="F:phosphorelay response regulator activity"/>
    <property type="evidence" value="ECO:0007669"/>
    <property type="project" value="InterPro"/>
</dbReference>
<dbReference type="AlphaFoldDB" id="A0A0M2NKZ1"/>
<keyword evidence="3" id="KW-0597">Phosphoprotein</keyword>
<gene>
    <name evidence="6" type="ORF">CHK_0792</name>
</gene>
<dbReference type="InterPro" id="IPR007492">
    <property type="entry name" value="LytTR_DNA-bd_dom"/>
</dbReference>
<dbReference type="Pfam" id="PF00072">
    <property type="entry name" value="Response_reg"/>
    <property type="match status" value="1"/>
</dbReference>
<keyword evidence="7" id="KW-1185">Reference proteome</keyword>
<evidence type="ECO:0000313" key="6">
    <source>
        <dbReference type="EMBL" id="KKI51626.1"/>
    </source>
</evidence>
<evidence type="ECO:0000256" key="1">
    <source>
        <dbReference type="ARBA" id="ARBA00018672"/>
    </source>
</evidence>
<feature type="domain" description="Response regulatory" evidence="4">
    <location>
        <begin position="4"/>
        <end position="124"/>
    </location>
</feature>
<reference evidence="6 7" key="1">
    <citation type="submission" date="2015-04" db="EMBL/GenBank/DDBJ databases">
        <title>Draft genome sequence of bacteremic isolate Catabacter hongkongensis type strain HKU16T.</title>
        <authorList>
            <person name="Lau S.K."/>
            <person name="Teng J.L."/>
            <person name="Huang Y."/>
            <person name="Curreem S.O."/>
            <person name="Tsui S.K."/>
            <person name="Woo P.C."/>
        </authorList>
    </citation>
    <scope>NUCLEOTIDE SEQUENCE [LARGE SCALE GENOMIC DNA]</scope>
    <source>
        <strain evidence="6 7">HKU16</strain>
    </source>
</reference>
<organism evidence="6 7">
    <name type="scientific">Christensenella hongkongensis</name>
    <dbReference type="NCBI Taxonomy" id="270498"/>
    <lineage>
        <taxon>Bacteria</taxon>
        <taxon>Bacillati</taxon>
        <taxon>Bacillota</taxon>
        <taxon>Clostridia</taxon>
        <taxon>Christensenellales</taxon>
        <taxon>Christensenellaceae</taxon>
        <taxon>Christensenella</taxon>
    </lineage>
</organism>
<dbReference type="GO" id="GO:0003677">
    <property type="term" value="F:DNA binding"/>
    <property type="evidence" value="ECO:0007669"/>
    <property type="project" value="InterPro"/>
</dbReference>
<dbReference type="Proteomes" id="UP000034076">
    <property type="component" value="Unassembled WGS sequence"/>
</dbReference>
<dbReference type="SUPFAM" id="SSF52172">
    <property type="entry name" value="CheY-like"/>
    <property type="match status" value="1"/>
</dbReference>
<evidence type="ECO:0000313" key="7">
    <source>
        <dbReference type="Proteomes" id="UP000034076"/>
    </source>
</evidence>
<dbReference type="InterPro" id="IPR046947">
    <property type="entry name" value="LytR-like"/>
</dbReference>
<protein>
    <recommendedName>
        <fullName evidence="1">Stage 0 sporulation protein A homolog</fullName>
    </recommendedName>
</protein>
<dbReference type="OrthoDB" id="9788600at2"/>
<dbReference type="PROSITE" id="PS50930">
    <property type="entry name" value="HTH_LYTTR"/>
    <property type="match status" value="1"/>
</dbReference>
<comment type="function">
    <text evidence="2">May play the central regulatory role in sporulation. It may be an element of the effector pathway responsible for the activation of sporulation genes in response to nutritional stress. Spo0A may act in concert with spo0H (a sigma factor) to control the expression of some genes that are critical to the sporulation process.</text>
</comment>
<accession>A0A0M2NKZ1</accession>
<comment type="caution">
    <text evidence="6">The sequence shown here is derived from an EMBL/GenBank/DDBJ whole genome shotgun (WGS) entry which is preliminary data.</text>
</comment>
<dbReference type="Pfam" id="PF04397">
    <property type="entry name" value="LytTR"/>
    <property type="match status" value="1"/>
</dbReference>